<dbReference type="EMBL" id="CP000473">
    <property type="protein sequence ID" value="ABJ87390.1"/>
    <property type="molecule type" value="Genomic_DNA"/>
</dbReference>
<dbReference type="SUPFAM" id="SSF53590">
    <property type="entry name" value="Nucleoside hydrolase"/>
    <property type="match status" value="1"/>
</dbReference>
<sequence length="312" mass="33159">MIDTDTASDDAVALIMALRNPSVFVRAITTVAGNVPVAQATRNALYVAQLCGSDVPVYQGAARPLWREHAHAEWFHGKDGLGDHGYPAPARAAEPGNAADAIIAAIEQHPGIVVVTLGPLTNMAVALAKAPDIAAKVGRCVVMGGNPCCEGNVTPAAEYNMWVDPEAARIVLRSGLPVELAGWHLCRGEAVLGAADIEHVLSLNTPLARFAVECNSRAMDAYRIQTGELGISLPDPVAMSIALDPVVCTQLSSHYVDVEVSSELTRGMTVVDRLNVSGDERNSPVWRGTLQAQVVWTIDNERWKQALYAALG</sequence>
<dbReference type="Pfam" id="PF01156">
    <property type="entry name" value="IU_nuc_hydro"/>
    <property type="match status" value="1"/>
</dbReference>
<protein>
    <submittedName>
        <fullName evidence="4">Inosine/uridine-preferring nucleoside hydrolase</fullName>
    </submittedName>
</protein>
<dbReference type="PROSITE" id="PS01247">
    <property type="entry name" value="IUNH"/>
    <property type="match status" value="1"/>
</dbReference>
<dbReference type="InterPro" id="IPR036452">
    <property type="entry name" value="Ribo_hydro-like"/>
</dbReference>
<dbReference type="InterPro" id="IPR015910">
    <property type="entry name" value="I/U_nuclsd_hydro_CS"/>
</dbReference>
<gene>
    <name evidence="4" type="ordered locus">Acid_6466</name>
</gene>
<dbReference type="Gene3D" id="3.90.245.10">
    <property type="entry name" value="Ribonucleoside hydrolase-like"/>
    <property type="match status" value="1"/>
</dbReference>
<evidence type="ECO:0000313" key="4">
    <source>
        <dbReference type="EMBL" id="ABJ87390.1"/>
    </source>
</evidence>
<evidence type="ECO:0000256" key="2">
    <source>
        <dbReference type="ARBA" id="ARBA00023295"/>
    </source>
</evidence>
<keyword evidence="1 4" id="KW-0378">Hydrolase</keyword>
<dbReference type="InterPro" id="IPR052775">
    <property type="entry name" value="IUN_hydrolase"/>
</dbReference>
<dbReference type="InParanoid" id="Q01SI0"/>
<evidence type="ECO:0000256" key="1">
    <source>
        <dbReference type="ARBA" id="ARBA00022801"/>
    </source>
</evidence>
<dbReference type="HOGENOM" id="CLU_036838_2_2_0"/>
<dbReference type="InterPro" id="IPR001910">
    <property type="entry name" value="Inosine/uridine_hydrolase_dom"/>
</dbReference>
<dbReference type="KEGG" id="sus:Acid_6466"/>
<dbReference type="PANTHER" id="PTHR46190">
    <property type="entry name" value="SI:CH211-201H21.5-RELATED"/>
    <property type="match status" value="1"/>
</dbReference>
<organism evidence="4">
    <name type="scientific">Solibacter usitatus (strain Ellin6076)</name>
    <dbReference type="NCBI Taxonomy" id="234267"/>
    <lineage>
        <taxon>Bacteria</taxon>
        <taxon>Pseudomonadati</taxon>
        <taxon>Acidobacteriota</taxon>
        <taxon>Terriglobia</taxon>
        <taxon>Bryobacterales</taxon>
        <taxon>Solibacteraceae</taxon>
        <taxon>Candidatus Solibacter</taxon>
    </lineage>
</organism>
<proteinExistence type="predicted"/>
<evidence type="ECO:0000259" key="3">
    <source>
        <dbReference type="Pfam" id="PF01156"/>
    </source>
</evidence>
<name>Q01SI0_SOLUE</name>
<reference evidence="4" key="1">
    <citation type="submission" date="2006-10" db="EMBL/GenBank/DDBJ databases">
        <title>Complete sequence of Solibacter usitatus Ellin6076.</title>
        <authorList>
            <consortium name="US DOE Joint Genome Institute"/>
            <person name="Copeland A."/>
            <person name="Lucas S."/>
            <person name="Lapidus A."/>
            <person name="Barry K."/>
            <person name="Detter J.C."/>
            <person name="Glavina del Rio T."/>
            <person name="Hammon N."/>
            <person name="Israni S."/>
            <person name="Dalin E."/>
            <person name="Tice H."/>
            <person name="Pitluck S."/>
            <person name="Thompson L.S."/>
            <person name="Brettin T."/>
            <person name="Bruce D."/>
            <person name="Han C."/>
            <person name="Tapia R."/>
            <person name="Gilna P."/>
            <person name="Schmutz J."/>
            <person name="Larimer F."/>
            <person name="Land M."/>
            <person name="Hauser L."/>
            <person name="Kyrpides N."/>
            <person name="Mikhailova N."/>
            <person name="Janssen P.H."/>
            <person name="Kuske C.R."/>
            <person name="Richardson P."/>
        </authorList>
    </citation>
    <scope>NUCLEOTIDE SEQUENCE</scope>
    <source>
        <strain evidence="4">Ellin6076</strain>
    </source>
</reference>
<dbReference type="STRING" id="234267.Acid_6466"/>
<dbReference type="AlphaFoldDB" id="Q01SI0"/>
<dbReference type="PANTHER" id="PTHR46190:SF1">
    <property type="entry name" value="SI:CH211-201H21.5"/>
    <property type="match status" value="1"/>
</dbReference>
<keyword evidence="2" id="KW-0326">Glycosidase</keyword>
<dbReference type="FunCoup" id="Q01SI0">
    <property type="interactions" value="547"/>
</dbReference>
<accession>Q01SI0</accession>
<dbReference type="eggNOG" id="COG1957">
    <property type="taxonomic scope" value="Bacteria"/>
</dbReference>
<feature type="domain" description="Inosine/uridine-preferring nucleoside hydrolase" evidence="3">
    <location>
        <begin position="2"/>
        <end position="303"/>
    </location>
</feature>
<dbReference type="GO" id="GO:0016799">
    <property type="term" value="F:hydrolase activity, hydrolyzing N-glycosyl compounds"/>
    <property type="evidence" value="ECO:0007669"/>
    <property type="project" value="InterPro"/>
</dbReference>